<dbReference type="Gene3D" id="3.40.50.12780">
    <property type="entry name" value="N-terminal domain of ligase-like"/>
    <property type="match status" value="1"/>
</dbReference>
<evidence type="ECO:0000256" key="1">
    <source>
        <dbReference type="SAM" id="Phobius"/>
    </source>
</evidence>
<name>A0A4R6V0V4_9ACTN</name>
<evidence type="ECO:0000313" key="4">
    <source>
        <dbReference type="EMBL" id="TDQ53432.1"/>
    </source>
</evidence>
<dbReference type="OrthoDB" id="4363623at2"/>
<evidence type="ECO:0000313" key="5">
    <source>
        <dbReference type="Proteomes" id="UP000295281"/>
    </source>
</evidence>
<feature type="domain" description="AMP-dependent synthetase/ligase" evidence="2">
    <location>
        <begin position="60"/>
        <end position="440"/>
    </location>
</feature>
<keyword evidence="4" id="KW-0436">Ligase</keyword>
<dbReference type="EMBL" id="SNYN01000004">
    <property type="protein sequence ID" value="TDQ53432.1"/>
    <property type="molecule type" value="Genomic_DNA"/>
</dbReference>
<keyword evidence="1" id="KW-0812">Transmembrane</keyword>
<protein>
    <submittedName>
        <fullName evidence="4">Acyl-CoA synthetase (AMP-forming)/AMP-acid ligase II</fullName>
    </submittedName>
</protein>
<accession>A0A4R6V0V4</accession>
<dbReference type="Proteomes" id="UP000295281">
    <property type="component" value="Unassembled WGS sequence"/>
</dbReference>
<organism evidence="4 5">
    <name type="scientific">Actinorugispora endophytica</name>
    <dbReference type="NCBI Taxonomy" id="1605990"/>
    <lineage>
        <taxon>Bacteria</taxon>
        <taxon>Bacillati</taxon>
        <taxon>Actinomycetota</taxon>
        <taxon>Actinomycetes</taxon>
        <taxon>Streptosporangiales</taxon>
        <taxon>Nocardiopsidaceae</taxon>
        <taxon>Actinorugispora</taxon>
    </lineage>
</organism>
<evidence type="ECO:0000259" key="2">
    <source>
        <dbReference type="Pfam" id="PF00501"/>
    </source>
</evidence>
<dbReference type="InterPro" id="IPR020845">
    <property type="entry name" value="AMP-binding_CS"/>
</dbReference>
<dbReference type="InterPro" id="IPR050237">
    <property type="entry name" value="ATP-dep_AMP-bd_enzyme"/>
</dbReference>
<evidence type="ECO:0000259" key="3">
    <source>
        <dbReference type="Pfam" id="PF13193"/>
    </source>
</evidence>
<dbReference type="PANTHER" id="PTHR43767:SF7">
    <property type="entry name" value="MEDIUM_LONG-CHAIN-FATTY-ACID--COA LIGASE FADD8"/>
    <property type="match status" value="1"/>
</dbReference>
<feature type="domain" description="AMP-binding enzyme C-terminal" evidence="3">
    <location>
        <begin position="490"/>
        <end position="566"/>
    </location>
</feature>
<dbReference type="InterPro" id="IPR045851">
    <property type="entry name" value="AMP-bd_C_sf"/>
</dbReference>
<keyword evidence="1" id="KW-1133">Transmembrane helix</keyword>
<sequence>MSASGSPTPPPPLRSMAAATAQLLYSGSRFEMARIEVNGVPTRVWADARPSLRALLLGSAERGDHPAIVFGDERISHADYFRRTATLARRLREDYGVAEGDRVALAMRNYPEWVIAFFAVTGIGAIAVPLNSWFTGPELEFVIRDSGAAVLVADSERLDRLDGLLTDVRPSVIAVRHTGALPEGARAWDEVLGEVAADAVPPEADPAPDDPATLFYTSGTTGLPKGALGSHRNLISNITSTAFTKARTLLRVGFDLGDSLALTFDAPPPVVLCVVPLFHATGAQTVMLPALDSGGTLVLMHRWDAEAALDLIERERVTAVTGVPTMLSQMLASPGFAERDLSSLASLGSGGAPAAPALVARARDGRKLDQALLGAGYGLTECSAIAAVNYGPDYLSRPDSVGVPVPVVDVRIAGPDGSELPPGRVGEIWISGPGVVHGYWRRPEATAATFTDGWLRTGDLGRLDEEGFLYIVDRVKDMILRGGENVYCAEVEAAVHEHPAVADVAVVGVAHEVLGEEVGAVVRPLPGASVTAPELRDFLSGRLASFKIPARIRVTAAELPRNAAGKLLKKRLRDEVDWTAAG</sequence>
<dbReference type="Gene3D" id="3.30.300.30">
    <property type="match status" value="1"/>
</dbReference>
<comment type="caution">
    <text evidence="4">The sequence shown here is derived from an EMBL/GenBank/DDBJ whole genome shotgun (WGS) entry which is preliminary data.</text>
</comment>
<dbReference type="Pfam" id="PF00501">
    <property type="entry name" value="AMP-binding"/>
    <property type="match status" value="1"/>
</dbReference>
<dbReference type="InterPro" id="IPR025110">
    <property type="entry name" value="AMP-bd_C"/>
</dbReference>
<gene>
    <name evidence="4" type="ORF">EV190_104222</name>
</gene>
<dbReference type="PANTHER" id="PTHR43767">
    <property type="entry name" value="LONG-CHAIN-FATTY-ACID--COA LIGASE"/>
    <property type="match status" value="1"/>
</dbReference>
<keyword evidence="5" id="KW-1185">Reference proteome</keyword>
<dbReference type="Pfam" id="PF13193">
    <property type="entry name" value="AMP-binding_C"/>
    <property type="match status" value="1"/>
</dbReference>
<dbReference type="InterPro" id="IPR042099">
    <property type="entry name" value="ANL_N_sf"/>
</dbReference>
<dbReference type="SUPFAM" id="SSF56801">
    <property type="entry name" value="Acetyl-CoA synthetase-like"/>
    <property type="match status" value="1"/>
</dbReference>
<proteinExistence type="predicted"/>
<dbReference type="RefSeq" id="WP_133740939.1">
    <property type="nucleotide sequence ID" value="NZ_SNYN01000004.1"/>
</dbReference>
<dbReference type="InterPro" id="IPR000873">
    <property type="entry name" value="AMP-dep_synth/lig_dom"/>
</dbReference>
<reference evidence="4 5" key="1">
    <citation type="submission" date="2019-03" db="EMBL/GenBank/DDBJ databases">
        <title>Genomic Encyclopedia of Type Strains, Phase IV (KMG-IV): sequencing the most valuable type-strain genomes for metagenomic binning, comparative biology and taxonomic classification.</title>
        <authorList>
            <person name="Goeker M."/>
        </authorList>
    </citation>
    <scope>NUCLEOTIDE SEQUENCE [LARGE SCALE GENOMIC DNA]</scope>
    <source>
        <strain evidence="4 5">DSM 46770</strain>
    </source>
</reference>
<dbReference type="GO" id="GO:0016877">
    <property type="term" value="F:ligase activity, forming carbon-sulfur bonds"/>
    <property type="evidence" value="ECO:0007669"/>
    <property type="project" value="UniProtKB-ARBA"/>
</dbReference>
<dbReference type="AlphaFoldDB" id="A0A4R6V0V4"/>
<keyword evidence="1" id="KW-0472">Membrane</keyword>
<dbReference type="PROSITE" id="PS00455">
    <property type="entry name" value="AMP_BINDING"/>
    <property type="match status" value="1"/>
</dbReference>
<feature type="transmembrane region" description="Helical" evidence="1">
    <location>
        <begin position="113"/>
        <end position="134"/>
    </location>
</feature>